<accession>A0A1X7BTV0</accession>
<dbReference type="AlphaFoldDB" id="A0A1X7BTV0"/>
<dbReference type="OrthoDB" id="1189996at2"/>
<protein>
    <submittedName>
        <fullName evidence="1">Uncharacterized protein</fullName>
    </submittedName>
</protein>
<evidence type="ECO:0000313" key="1">
    <source>
        <dbReference type="EMBL" id="SMC12930.1"/>
    </source>
</evidence>
<gene>
    <name evidence="1" type="ORF">ROA7745_02763</name>
</gene>
<dbReference type="EMBL" id="FWXB01000010">
    <property type="protein sequence ID" value="SMC12930.1"/>
    <property type="molecule type" value="Genomic_DNA"/>
</dbReference>
<reference evidence="1 2" key="1">
    <citation type="submission" date="2017-03" db="EMBL/GenBank/DDBJ databases">
        <authorList>
            <person name="Afonso C.L."/>
            <person name="Miller P.J."/>
            <person name="Scott M.A."/>
            <person name="Spackman E."/>
            <person name="Goraichik I."/>
            <person name="Dimitrov K.M."/>
            <person name="Suarez D.L."/>
            <person name="Swayne D.E."/>
        </authorList>
    </citation>
    <scope>NUCLEOTIDE SEQUENCE [LARGE SCALE GENOMIC DNA]</scope>
    <source>
        <strain evidence="1 2">CECT 7745</strain>
    </source>
</reference>
<name>A0A1X7BTV0_9RHOB</name>
<keyword evidence="2" id="KW-1185">Reference proteome</keyword>
<organism evidence="1 2">
    <name type="scientific">Roseovarius aestuarii</name>
    <dbReference type="NCBI Taxonomy" id="475083"/>
    <lineage>
        <taxon>Bacteria</taxon>
        <taxon>Pseudomonadati</taxon>
        <taxon>Pseudomonadota</taxon>
        <taxon>Alphaproteobacteria</taxon>
        <taxon>Rhodobacterales</taxon>
        <taxon>Roseobacteraceae</taxon>
        <taxon>Roseovarius</taxon>
    </lineage>
</organism>
<dbReference type="RefSeq" id="WP_085800879.1">
    <property type="nucleotide sequence ID" value="NZ_FWXB01000010.1"/>
</dbReference>
<proteinExistence type="predicted"/>
<sequence length="85" mass="9390">MTDTFLTAFDALPLGSFVGTSQGRRYVITQQDFSNGQSQKLIAEELSGNDYISLNLYRLATGARLKPCETSEAKVIEFVLNLVLL</sequence>
<dbReference type="Proteomes" id="UP000193224">
    <property type="component" value="Unassembled WGS sequence"/>
</dbReference>
<evidence type="ECO:0000313" key="2">
    <source>
        <dbReference type="Proteomes" id="UP000193224"/>
    </source>
</evidence>